<evidence type="ECO:0000313" key="2">
    <source>
        <dbReference type="Proteomes" id="UP000241016"/>
    </source>
</evidence>
<organism evidence="1 2">
    <name type="scientific">Gluconobacter phage GC1</name>
    <dbReference type="NCBI Taxonomy" id="2047788"/>
    <lineage>
        <taxon>Viruses</taxon>
        <taxon>Varidnaviria</taxon>
        <taxon>Bamfordvirae</taxon>
        <taxon>Preplasmiviricota</taxon>
        <taxon>Prepoliviricotina</taxon>
        <taxon>Tectiliviricetes</taxon>
        <taxon>Kalamavirales</taxon>
        <taxon>Tectiviridae</taxon>
        <taxon>Gammatectivirus</taxon>
        <taxon>Gammatectivirus GC1</taxon>
    </lineage>
</organism>
<dbReference type="Proteomes" id="UP000241016">
    <property type="component" value="Segment"/>
</dbReference>
<sequence>MHMMAAAAFKTQELALSPDEAKELAEKIAEVQKHYPAAVFDPKYAAIGALVFAVVKIEGPRALYLMNRPKNQGGE</sequence>
<keyword evidence="2" id="KW-1185">Reference proteome</keyword>
<accession>A0A2I5AR64</accession>
<dbReference type="EMBL" id="MG159787">
    <property type="protein sequence ID" value="ATS92576.1"/>
    <property type="molecule type" value="Genomic_DNA"/>
</dbReference>
<evidence type="ECO:0000313" key="1">
    <source>
        <dbReference type="EMBL" id="ATS92576.1"/>
    </source>
</evidence>
<name>A0A2I5AR64_9VIRU</name>
<reference evidence="1 2" key="1">
    <citation type="journal article" date="2018" name="Viruses">
        <title>Bacteriophage GC1, a Novel Tectivirus Infecting Gluconobacter Cerinus, an Acetic Acid Bacterium Associated with Wine-Making.</title>
        <authorList>
            <person name="Philippe C."/>
            <person name="Krupovic M."/>
            <person name="Jaomanjaka F."/>
            <person name="Claisse O."/>
            <person name="Petrel M."/>
            <person name="le Marrec C."/>
        </authorList>
    </citation>
    <scope>NUCLEOTIDE SEQUENCE [LARGE SCALE GENOMIC DNA]</scope>
</reference>
<protein>
    <submittedName>
        <fullName evidence="1">Uncharacterized protein</fullName>
    </submittedName>
</protein>
<gene>
    <name evidence="1" type="ORF">GC1_00008</name>
</gene>
<proteinExistence type="predicted"/>